<feature type="transmembrane region" description="Helical" evidence="4">
    <location>
        <begin position="337"/>
        <end position="356"/>
    </location>
</feature>
<feature type="transmembrane region" description="Helical" evidence="4">
    <location>
        <begin position="271"/>
        <end position="292"/>
    </location>
</feature>
<dbReference type="InterPro" id="IPR011990">
    <property type="entry name" value="TPR-like_helical_dom_sf"/>
</dbReference>
<dbReference type="AlphaFoldDB" id="A0A934RF56"/>
<dbReference type="PANTHER" id="PTHR44943:SF8">
    <property type="entry name" value="TPR REPEAT-CONTAINING PROTEIN MJ0263"/>
    <property type="match status" value="1"/>
</dbReference>
<feature type="transmembrane region" description="Helical" evidence="4">
    <location>
        <begin position="242"/>
        <end position="259"/>
    </location>
</feature>
<feature type="transmembrane region" description="Helical" evidence="4">
    <location>
        <begin position="398"/>
        <end position="418"/>
    </location>
</feature>
<proteinExistence type="predicted"/>
<sequence length="423" mass="46767">MSSGLDHARILRERRRYEEAIAAARQYLSQQPDDYQGYLELALCYYEQSGSLQDALDAIDRAISLNPIHPGLHAIRSGILHGLDRFKDALAAADKAIALDPEFAPAWFYRGNAQCGLRLLTDAEESANKALELDPDLQSASNLLSMILRMQQRFDEAEVNISRHLERDPEDPWTFATAGWTALNRGDQDKAQELFREALRLNPEMEHARLGLREAYKARSPVYRLFLKWCFFLQRYSEKNQWLIIIGIYLGYRFGVVLLQTLHPLAAVPLIAGYLLFAFGGWLASGLGNFLLLKDPLARLTLNQREKLDGLTVGGFFFGGLAVLVVGALFFPLHVTFLGMALMGAAIPASLIFGEVSALGQKIFIAVTLAVVTCAIASQFQLAPPGSDSVFNATGGKLMTFVILAVVGTSWLGMIPSLRKSES</sequence>
<dbReference type="InterPro" id="IPR051685">
    <property type="entry name" value="Ycf3/AcsC/BcsC/TPR_MFPF"/>
</dbReference>
<dbReference type="PROSITE" id="PS50005">
    <property type="entry name" value="TPR"/>
    <property type="match status" value="1"/>
</dbReference>
<keyword evidence="4" id="KW-1133">Transmembrane helix</keyword>
<comment type="caution">
    <text evidence="5">The sequence shown here is derived from an EMBL/GenBank/DDBJ whole genome shotgun (WGS) entry which is preliminary data.</text>
</comment>
<feature type="transmembrane region" description="Helical" evidence="4">
    <location>
        <begin position="313"/>
        <end position="331"/>
    </location>
</feature>
<keyword evidence="4" id="KW-0472">Membrane</keyword>
<reference evidence="5" key="1">
    <citation type="submission" date="2021-01" db="EMBL/GenBank/DDBJ databases">
        <title>Modified the classification status of verrucomicrobia.</title>
        <authorList>
            <person name="Feng X."/>
        </authorList>
    </citation>
    <scope>NUCLEOTIDE SEQUENCE</scope>
    <source>
        <strain evidence="5">KCTC 22201</strain>
    </source>
</reference>
<keyword evidence="4" id="KW-0812">Transmembrane</keyword>
<dbReference type="Gene3D" id="1.25.40.10">
    <property type="entry name" value="Tetratricopeptide repeat domain"/>
    <property type="match status" value="1"/>
</dbReference>
<dbReference type="EMBL" id="JAENII010000006">
    <property type="protein sequence ID" value="MBK1827265.1"/>
    <property type="molecule type" value="Genomic_DNA"/>
</dbReference>
<dbReference type="Pfam" id="PF13432">
    <property type="entry name" value="TPR_16"/>
    <property type="match status" value="2"/>
</dbReference>
<dbReference type="SMART" id="SM00028">
    <property type="entry name" value="TPR"/>
    <property type="match status" value="5"/>
</dbReference>
<feature type="repeat" description="TPR" evidence="3">
    <location>
        <begin position="172"/>
        <end position="205"/>
    </location>
</feature>
<name>A0A934RF56_9BACT</name>
<evidence type="ECO:0000256" key="3">
    <source>
        <dbReference type="PROSITE-ProRule" id="PRU00339"/>
    </source>
</evidence>
<feature type="transmembrane region" description="Helical" evidence="4">
    <location>
        <begin position="363"/>
        <end position="383"/>
    </location>
</feature>
<dbReference type="PANTHER" id="PTHR44943">
    <property type="entry name" value="CELLULOSE SYNTHASE OPERON PROTEIN C"/>
    <property type="match status" value="1"/>
</dbReference>
<evidence type="ECO:0000313" key="5">
    <source>
        <dbReference type="EMBL" id="MBK1827265.1"/>
    </source>
</evidence>
<dbReference type="Pfam" id="PF13181">
    <property type="entry name" value="TPR_8"/>
    <property type="match status" value="1"/>
</dbReference>
<evidence type="ECO:0000256" key="1">
    <source>
        <dbReference type="ARBA" id="ARBA00022737"/>
    </source>
</evidence>
<dbReference type="Proteomes" id="UP000658278">
    <property type="component" value="Unassembled WGS sequence"/>
</dbReference>
<evidence type="ECO:0000256" key="2">
    <source>
        <dbReference type="ARBA" id="ARBA00022803"/>
    </source>
</evidence>
<dbReference type="RefSeq" id="WP_200278716.1">
    <property type="nucleotide sequence ID" value="NZ_JAENII010000006.1"/>
</dbReference>
<dbReference type="SUPFAM" id="SSF48452">
    <property type="entry name" value="TPR-like"/>
    <property type="match status" value="2"/>
</dbReference>
<evidence type="ECO:0000256" key="4">
    <source>
        <dbReference type="SAM" id="Phobius"/>
    </source>
</evidence>
<organism evidence="5 6">
    <name type="scientific">Haloferula rosea</name>
    <dbReference type="NCBI Taxonomy" id="490093"/>
    <lineage>
        <taxon>Bacteria</taxon>
        <taxon>Pseudomonadati</taxon>
        <taxon>Verrucomicrobiota</taxon>
        <taxon>Verrucomicrobiia</taxon>
        <taxon>Verrucomicrobiales</taxon>
        <taxon>Verrucomicrobiaceae</taxon>
        <taxon>Haloferula</taxon>
    </lineage>
</organism>
<evidence type="ECO:0000313" key="6">
    <source>
        <dbReference type="Proteomes" id="UP000658278"/>
    </source>
</evidence>
<accession>A0A934RF56</accession>
<keyword evidence="1" id="KW-0677">Repeat</keyword>
<protein>
    <submittedName>
        <fullName evidence="5">Tetratricopeptide repeat protein</fullName>
    </submittedName>
</protein>
<keyword evidence="6" id="KW-1185">Reference proteome</keyword>
<dbReference type="InterPro" id="IPR019734">
    <property type="entry name" value="TPR_rpt"/>
</dbReference>
<keyword evidence="2 3" id="KW-0802">TPR repeat</keyword>
<gene>
    <name evidence="5" type="ORF">JIN81_09540</name>
</gene>